<dbReference type="Pfam" id="PF04082">
    <property type="entry name" value="Fungal_trans"/>
    <property type="match status" value="1"/>
</dbReference>
<dbReference type="GO" id="GO:0005634">
    <property type="term" value="C:nucleus"/>
    <property type="evidence" value="ECO:0007669"/>
    <property type="project" value="UniProtKB-SubCell"/>
</dbReference>
<dbReference type="PROSITE" id="PS00463">
    <property type="entry name" value="ZN2_CY6_FUNGAL_1"/>
    <property type="match status" value="1"/>
</dbReference>
<evidence type="ECO:0000256" key="1">
    <source>
        <dbReference type="ARBA" id="ARBA00004123"/>
    </source>
</evidence>
<dbReference type="Pfam" id="PF00172">
    <property type="entry name" value="Zn_clus"/>
    <property type="match status" value="1"/>
</dbReference>
<dbReference type="CDD" id="cd12148">
    <property type="entry name" value="fungal_TF_MHR"/>
    <property type="match status" value="1"/>
</dbReference>
<dbReference type="Proteomes" id="UP000717696">
    <property type="component" value="Unassembled WGS sequence"/>
</dbReference>
<evidence type="ECO:0000313" key="6">
    <source>
        <dbReference type="Proteomes" id="UP000717696"/>
    </source>
</evidence>
<keyword evidence="3" id="KW-0539">Nucleus</keyword>
<organism evidence="5 6">
    <name type="scientific">Dactylonectria estremocensis</name>
    <dbReference type="NCBI Taxonomy" id="1079267"/>
    <lineage>
        <taxon>Eukaryota</taxon>
        <taxon>Fungi</taxon>
        <taxon>Dikarya</taxon>
        <taxon>Ascomycota</taxon>
        <taxon>Pezizomycotina</taxon>
        <taxon>Sordariomycetes</taxon>
        <taxon>Hypocreomycetidae</taxon>
        <taxon>Hypocreales</taxon>
        <taxon>Nectriaceae</taxon>
        <taxon>Dactylonectria</taxon>
    </lineage>
</organism>
<dbReference type="GO" id="GO:0008270">
    <property type="term" value="F:zinc ion binding"/>
    <property type="evidence" value="ECO:0007669"/>
    <property type="project" value="InterPro"/>
</dbReference>
<dbReference type="InterPro" id="IPR007219">
    <property type="entry name" value="XnlR_reg_dom"/>
</dbReference>
<keyword evidence="6" id="KW-1185">Reference proteome</keyword>
<sequence>MPRAAPGRSCLECRRRKIKCDRSFPCGYCVKIHQRCQYPALAATKDSQAHSSAALAIGGGHVEGTLELLNDLDGGRAPVGQLVRLSPGYSQSHGSSPVQPVQNVSQLLQSNDVPPHPLRAPSTFPFDIRLSTPLTGQHPSPAVIPFIWQNYLDVVDPVLKLFHVPTVQRRIMDFVRSPLDIDTPTECLLFAIYYATIAAMPAETCRTSFHEDRVHLLKRYRTGVEQSLHLANFLRSRDTTVLQAFVLYLAFTRHDPYGAEVCPLIGLAVGNAMIIGLNNEKSAHALSSFDLELRRRLWWQIFTLDVHIAMDHGLKPIILDPISSVEKPLNINDINLNPSMVKLPEGQQGKTEMLFTLIQLHTSELAWRMLFTASAHSSMTKTETLEMIDLVQNDVEKEYVAHCDAGIPLDFITIALTRLAFLKLRAVKCSPLADRTNGIAWRPDYEIICRDILRQSHSLRQFGKEHPRLLWLNGQSVEWNSLAYCLLETCLSPTWDVARAMVWQLVEKVYNDWKMDSDVVQDRRWSRIEYLHTQAQVAQKRLQSSTSEHDEIFSVPMSSGEGMREDPDLARAGMACSWSASILKQYLEITSPERA</sequence>
<evidence type="ECO:0000256" key="2">
    <source>
        <dbReference type="ARBA" id="ARBA00022723"/>
    </source>
</evidence>
<dbReference type="PROSITE" id="PS50048">
    <property type="entry name" value="ZN2_CY6_FUNGAL_2"/>
    <property type="match status" value="1"/>
</dbReference>
<comment type="subcellular location">
    <subcellularLocation>
        <location evidence="1">Nucleus</location>
    </subcellularLocation>
</comment>
<evidence type="ECO:0000313" key="5">
    <source>
        <dbReference type="EMBL" id="KAH7123264.1"/>
    </source>
</evidence>
<comment type="caution">
    <text evidence="5">The sequence shown here is derived from an EMBL/GenBank/DDBJ whole genome shotgun (WGS) entry which is preliminary data.</text>
</comment>
<dbReference type="PANTHER" id="PTHR31001:SF91">
    <property type="entry name" value="ZN(II)2CYS6 TRANSCRIPTION FACTOR (EUROFUNG)"/>
    <property type="match status" value="1"/>
</dbReference>
<dbReference type="AlphaFoldDB" id="A0A9P9DPE2"/>
<dbReference type="GO" id="GO:0003677">
    <property type="term" value="F:DNA binding"/>
    <property type="evidence" value="ECO:0007669"/>
    <property type="project" value="InterPro"/>
</dbReference>
<dbReference type="GO" id="GO:0006351">
    <property type="term" value="P:DNA-templated transcription"/>
    <property type="evidence" value="ECO:0007669"/>
    <property type="project" value="InterPro"/>
</dbReference>
<dbReference type="SUPFAM" id="SSF57701">
    <property type="entry name" value="Zn2/Cys6 DNA-binding domain"/>
    <property type="match status" value="1"/>
</dbReference>
<evidence type="ECO:0000256" key="3">
    <source>
        <dbReference type="ARBA" id="ARBA00023242"/>
    </source>
</evidence>
<dbReference type="CDD" id="cd00067">
    <property type="entry name" value="GAL4"/>
    <property type="match status" value="1"/>
</dbReference>
<dbReference type="GO" id="GO:0000981">
    <property type="term" value="F:DNA-binding transcription factor activity, RNA polymerase II-specific"/>
    <property type="evidence" value="ECO:0007669"/>
    <property type="project" value="InterPro"/>
</dbReference>
<dbReference type="InterPro" id="IPR036864">
    <property type="entry name" value="Zn2-C6_fun-type_DNA-bd_sf"/>
</dbReference>
<name>A0A9P9DPE2_9HYPO</name>
<protein>
    <submittedName>
        <fullName evidence="5">Fungal-specific transcription factor</fullName>
    </submittedName>
</protein>
<dbReference type="SMART" id="SM00906">
    <property type="entry name" value="Fungal_trans"/>
    <property type="match status" value="1"/>
</dbReference>
<dbReference type="Gene3D" id="4.10.240.10">
    <property type="entry name" value="Zn(2)-C6 fungal-type DNA-binding domain"/>
    <property type="match status" value="1"/>
</dbReference>
<accession>A0A9P9DPE2</accession>
<evidence type="ECO:0000259" key="4">
    <source>
        <dbReference type="PROSITE" id="PS50048"/>
    </source>
</evidence>
<dbReference type="SMART" id="SM00066">
    <property type="entry name" value="GAL4"/>
    <property type="match status" value="1"/>
</dbReference>
<feature type="domain" description="Zn(2)-C6 fungal-type" evidence="4">
    <location>
        <begin position="9"/>
        <end position="38"/>
    </location>
</feature>
<dbReference type="PANTHER" id="PTHR31001">
    <property type="entry name" value="UNCHARACTERIZED TRANSCRIPTIONAL REGULATORY PROTEIN"/>
    <property type="match status" value="1"/>
</dbReference>
<dbReference type="OrthoDB" id="435881at2759"/>
<proteinExistence type="predicted"/>
<keyword evidence="2" id="KW-0479">Metal-binding</keyword>
<dbReference type="EMBL" id="JAGMUU010000025">
    <property type="protein sequence ID" value="KAH7123264.1"/>
    <property type="molecule type" value="Genomic_DNA"/>
</dbReference>
<dbReference type="InterPro" id="IPR050613">
    <property type="entry name" value="Sec_Metabolite_Reg"/>
</dbReference>
<gene>
    <name evidence="5" type="ORF">B0J13DRAFT_566312</name>
</gene>
<reference evidence="5" key="1">
    <citation type="journal article" date="2021" name="Nat. Commun.">
        <title>Genetic determinants of endophytism in the Arabidopsis root mycobiome.</title>
        <authorList>
            <person name="Mesny F."/>
            <person name="Miyauchi S."/>
            <person name="Thiergart T."/>
            <person name="Pickel B."/>
            <person name="Atanasova L."/>
            <person name="Karlsson M."/>
            <person name="Huettel B."/>
            <person name="Barry K.W."/>
            <person name="Haridas S."/>
            <person name="Chen C."/>
            <person name="Bauer D."/>
            <person name="Andreopoulos W."/>
            <person name="Pangilinan J."/>
            <person name="LaButti K."/>
            <person name="Riley R."/>
            <person name="Lipzen A."/>
            <person name="Clum A."/>
            <person name="Drula E."/>
            <person name="Henrissat B."/>
            <person name="Kohler A."/>
            <person name="Grigoriev I.V."/>
            <person name="Martin F.M."/>
            <person name="Hacquard S."/>
        </authorList>
    </citation>
    <scope>NUCLEOTIDE SEQUENCE</scope>
    <source>
        <strain evidence="5">MPI-CAGE-AT-0021</strain>
    </source>
</reference>
<dbReference type="InterPro" id="IPR001138">
    <property type="entry name" value="Zn2Cys6_DnaBD"/>
</dbReference>